<keyword evidence="1" id="KW-1133">Transmembrane helix</keyword>
<keyword evidence="1" id="KW-0472">Membrane</keyword>
<keyword evidence="3" id="KW-1185">Reference proteome</keyword>
<protein>
    <submittedName>
        <fullName evidence="2">Uncharacterized protein</fullName>
    </submittedName>
</protein>
<accession>A0A4Y1WVB3</accession>
<dbReference type="STRING" id="1118061.GCA_000311925_01087"/>
<organism evidence="2 3">
    <name type="scientific">Alistipes communis</name>
    <dbReference type="NCBI Taxonomy" id="2585118"/>
    <lineage>
        <taxon>Bacteria</taxon>
        <taxon>Pseudomonadati</taxon>
        <taxon>Bacteroidota</taxon>
        <taxon>Bacteroidia</taxon>
        <taxon>Bacteroidales</taxon>
        <taxon>Rikenellaceae</taxon>
        <taxon>Alistipes</taxon>
    </lineage>
</organism>
<evidence type="ECO:0000256" key="1">
    <source>
        <dbReference type="SAM" id="Phobius"/>
    </source>
</evidence>
<feature type="transmembrane region" description="Helical" evidence="1">
    <location>
        <begin position="40"/>
        <end position="59"/>
    </location>
</feature>
<dbReference type="RefSeq" id="WP_141412724.1">
    <property type="nucleotide sequence ID" value="NZ_AP019735.1"/>
</dbReference>
<sequence length="64" mass="7256">MARRDDGFLSTRRKVAWMFFGLWAVVLVMAAVRYAVHGDMVVTLAVAAAAVAFCIYRLWDAYRV</sequence>
<accession>A0A3D3YN09</accession>
<gene>
    <name evidence="2" type="ORF">A5CBH24_15320</name>
</gene>
<proteinExistence type="predicted"/>
<evidence type="ECO:0000313" key="3">
    <source>
        <dbReference type="Proteomes" id="UP000318946"/>
    </source>
</evidence>
<keyword evidence="1" id="KW-0812">Transmembrane</keyword>
<dbReference type="EMBL" id="AP019735">
    <property type="protein sequence ID" value="BBL04219.1"/>
    <property type="molecule type" value="Genomic_DNA"/>
</dbReference>
<dbReference type="Proteomes" id="UP000318946">
    <property type="component" value="Chromosome"/>
</dbReference>
<reference evidence="3" key="1">
    <citation type="submission" date="2019-06" db="EMBL/GenBank/DDBJ databases">
        <title>Alistipes onderdonkii subsp. vulgaris subsp. nov., Alistipes dispar sp. nov. and Alistipes communis sp. nov., isolated from human faeces, and creation of Alistipes onderdonkii subsp. onderdonkii subsp. nov.</title>
        <authorList>
            <person name="Sakamoto M."/>
            <person name="Ikeyama N."/>
            <person name="Ogata Y."/>
            <person name="Suda W."/>
            <person name="Iino T."/>
            <person name="Hattori M."/>
            <person name="Ohkuma M."/>
        </authorList>
    </citation>
    <scope>NUCLEOTIDE SEQUENCE [LARGE SCALE GENOMIC DNA]</scope>
    <source>
        <strain evidence="3">5CBH24</strain>
    </source>
</reference>
<dbReference type="AlphaFoldDB" id="A0A3D3YN09"/>
<feature type="transmembrane region" description="Helical" evidence="1">
    <location>
        <begin position="15"/>
        <end position="34"/>
    </location>
</feature>
<dbReference type="KEGG" id="acou:A5CBH24_15320"/>
<dbReference type="GeneID" id="78342255"/>
<evidence type="ECO:0000313" key="2">
    <source>
        <dbReference type="EMBL" id="BBL04219.1"/>
    </source>
</evidence>
<name>A0A3D3YN09_9BACT</name>